<dbReference type="EMBL" id="CP006681">
    <property type="protein sequence ID" value="AHI52813.1"/>
    <property type="molecule type" value="Genomic_DNA"/>
</dbReference>
<keyword evidence="2" id="KW-1185">Reference proteome</keyword>
<dbReference type="PATRIC" id="fig|1276246.3.peg.471"/>
<dbReference type="AlphaFoldDB" id="W6A6S6"/>
<dbReference type="KEGG" id="scq:SCULI_v1c04720"/>
<protein>
    <submittedName>
        <fullName evidence="1">Uncharacterized protein</fullName>
    </submittedName>
</protein>
<proteinExistence type="predicted"/>
<organism evidence="1 2">
    <name type="scientific">Spiroplasma culicicola AES-1</name>
    <dbReference type="NCBI Taxonomy" id="1276246"/>
    <lineage>
        <taxon>Bacteria</taxon>
        <taxon>Bacillati</taxon>
        <taxon>Mycoplasmatota</taxon>
        <taxon>Mollicutes</taxon>
        <taxon>Entomoplasmatales</taxon>
        <taxon>Spiroplasmataceae</taxon>
        <taxon>Spiroplasma</taxon>
    </lineage>
</organism>
<evidence type="ECO:0000313" key="1">
    <source>
        <dbReference type="EMBL" id="AHI52813.1"/>
    </source>
</evidence>
<evidence type="ECO:0000313" key="2">
    <source>
        <dbReference type="Proteomes" id="UP000019267"/>
    </source>
</evidence>
<dbReference type="Proteomes" id="UP000019267">
    <property type="component" value="Chromosome"/>
</dbReference>
<name>W6A6S6_9MOLU</name>
<accession>W6A6S6</accession>
<reference evidence="1 2" key="1">
    <citation type="journal article" date="2014" name="Genome Biol. Evol.">
        <title>Molecular evolution of the substrate utilization strategies and putative virulence factors in mosquito-associated Spiroplasma species.</title>
        <authorList>
            <person name="Chang T.H."/>
            <person name="Lo W.S."/>
            <person name="Ku C."/>
            <person name="Chen L.L."/>
            <person name="Kuo C.H."/>
        </authorList>
    </citation>
    <scope>NUCLEOTIDE SEQUENCE [LARGE SCALE GENOMIC DNA]</scope>
    <source>
        <strain evidence="1">AES-1</strain>
    </source>
</reference>
<dbReference type="STRING" id="1276246.SCULI_v1c04720"/>
<sequence>MQEIISKMLDLKLSEIKNEIKNISHQDLYNYIVEVILKNNKIRDVNDAAFYIMNIKVNKLYEYLNFKNIKDDSNTIEMDLKSILEG</sequence>
<dbReference type="HOGENOM" id="CLU_182332_0_0_14"/>
<gene>
    <name evidence="1" type="ORF">SCULI_v1c04720</name>
</gene>